<protein>
    <submittedName>
        <fullName evidence="4">Uncharacterized protein</fullName>
    </submittedName>
</protein>
<keyword evidence="5" id="KW-1185">Reference proteome</keyword>
<dbReference type="EMBL" id="CAWYQH010000068">
    <property type="protein sequence ID" value="CAK8679667.1"/>
    <property type="molecule type" value="Genomic_DNA"/>
</dbReference>
<feature type="signal peptide" evidence="3">
    <location>
        <begin position="1"/>
        <end position="18"/>
    </location>
</feature>
<evidence type="ECO:0000256" key="1">
    <source>
        <dbReference type="SAM" id="MobiDB-lite"/>
    </source>
</evidence>
<comment type="caution">
    <text evidence="4">The sequence shown here is derived from an EMBL/GenBank/DDBJ whole genome shotgun (WGS) entry which is preliminary data.</text>
</comment>
<evidence type="ECO:0000313" key="4">
    <source>
        <dbReference type="EMBL" id="CAK8679667.1"/>
    </source>
</evidence>
<evidence type="ECO:0000256" key="2">
    <source>
        <dbReference type="SAM" id="Phobius"/>
    </source>
</evidence>
<reference evidence="4 5" key="1">
    <citation type="submission" date="2024-02" db="EMBL/GenBank/DDBJ databases">
        <authorList>
            <person name="Daric V."/>
            <person name="Darras S."/>
        </authorList>
    </citation>
    <scope>NUCLEOTIDE SEQUENCE [LARGE SCALE GENOMIC DNA]</scope>
</reference>
<evidence type="ECO:0000256" key="3">
    <source>
        <dbReference type="SAM" id="SignalP"/>
    </source>
</evidence>
<keyword evidence="2" id="KW-0472">Membrane</keyword>
<feature type="chain" id="PRO_5045278359" evidence="3">
    <location>
        <begin position="19"/>
        <end position="332"/>
    </location>
</feature>
<sequence>MKLFVLVTVFFLVHPSSPSDVLDCPFCSSTCREAGFMSCDTCLCAPSCDLITCSPPRECVLRSEDCVSEPCPKLPTCIDFSRVCNSVLRDHDSVILCDMNEVRCPPDFMCKNVTGQDIAVCCSKDPKLGDMFLSSSDKPIPGDSTDCDSCPIEPCKLAQCPKNPTAQCVTDDCSCTSWFIDHDLNEVDCFGENTQTIPDFLLPGIDGEVPIPPIDVDEGGGSDDVDFPFPPNLPLPPTSAYSPPGDSLDVGPTLKPKPPPAQPSGVTDNPPDEANDVILHVVIASCVVFVFIILLLLACKVASHRKKSLHRTSYEEQLKPLKVDVEKNGNNN</sequence>
<keyword evidence="2" id="KW-0812">Transmembrane</keyword>
<accession>A0ABP0FMP4</accession>
<name>A0ABP0FMP4_CLALP</name>
<gene>
    <name evidence="4" type="ORF">CVLEPA_LOCUS9923</name>
</gene>
<evidence type="ECO:0000313" key="5">
    <source>
        <dbReference type="Proteomes" id="UP001642483"/>
    </source>
</evidence>
<feature type="region of interest" description="Disordered" evidence="1">
    <location>
        <begin position="211"/>
        <end position="270"/>
    </location>
</feature>
<dbReference type="Proteomes" id="UP001642483">
    <property type="component" value="Unassembled WGS sequence"/>
</dbReference>
<organism evidence="4 5">
    <name type="scientific">Clavelina lepadiformis</name>
    <name type="common">Light-bulb sea squirt</name>
    <name type="synonym">Ascidia lepadiformis</name>
    <dbReference type="NCBI Taxonomy" id="159417"/>
    <lineage>
        <taxon>Eukaryota</taxon>
        <taxon>Metazoa</taxon>
        <taxon>Chordata</taxon>
        <taxon>Tunicata</taxon>
        <taxon>Ascidiacea</taxon>
        <taxon>Aplousobranchia</taxon>
        <taxon>Clavelinidae</taxon>
        <taxon>Clavelina</taxon>
    </lineage>
</organism>
<keyword evidence="2" id="KW-1133">Transmembrane helix</keyword>
<keyword evidence="3" id="KW-0732">Signal</keyword>
<feature type="compositionally biased region" description="Pro residues" evidence="1">
    <location>
        <begin position="228"/>
        <end position="237"/>
    </location>
</feature>
<feature type="transmembrane region" description="Helical" evidence="2">
    <location>
        <begin position="277"/>
        <end position="299"/>
    </location>
</feature>
<feature type="compositionally biased region" description="Acidic residues" evidence="1">
    <location>
        <begin position="215"/>
        <end position="226"/>
    </location>
</feature>
<proteinExistence type="predicted"/>